<feature type="domain" description="GRF-type" evidence="15">
    <location>
        <begin position="444"/>
        <end position="494"/>
    </location>
</feature>
<dbReference type="InterPro" id="IPR004808">
    <property type="entry name" value="AP_endonuc_1"/>
</dbReference>
<comment type="similarity">
    <text evidence="2 13">Belongs to the DNA repair enzymes AP/ExoA family.</text>
</comment>
<sequence>MKICSWNINGLRSLRQPLRTVLEQLDCDIICFQETKVTRQALAEAYARIDGYHSFYSWSRLREGYSGVSIICKTSLAPIRAEEGLVGKLHTNLEDGLGGEYLSLEENDLLAIDREGRAIMTEHELEDGTSLVVINVYCPRVDRDKPERLTYKLNFYSALEQRARCFLERGCRVIIVGDFNVSHKPIDTCDPGDDLNYFNSSPSRLWFSKLISEDIFIDTFRYLHPDQREAYTCWETVSNARVNNYGVRIDYIICDGAVSKSHLVNCERRPDVESSDHCPVIAEFNFTFKDRSQAKPPSICTKFWSEFKGTQMNINQFIVKTKRIREDDIDSQDDKKQQIEEITTTNKQTNQLNEIIVEKSVTTQSKSLTKPSFKKVKSDQSSLLQHFKRSSQSKMAPLPSSSNDSIPKEPEVITLLNTETDEKPKKSVTSWNQIFRPPTPPPLCSGHKERCVIRQVKDTASVNWGRYFYVCSRANGASDNPQARCEHFQWKEIKKKTTSTN</sequence>
<evidence type="ECO:0000256" key="7">
    <source>
        <dbReference type="ARBA" id="ARBA00022842"/>
    </source>
</evidence>
<dbReference type="InterPro" id="IPR010666">
    <property type="entry name" value="Znf_GRF"/>
</dbReference>
<dbReference type="GO" id="GO:0008270">
    <property type="term" value="F:zinc ion binding"/>
    <property type="evidence" value="ECO:0007669"/>
    <property type="project" value="UniProtKB-KW"/>
</dbReference>
<evidence type="ECO:0000256" key="13">
    <source>
        <dbReference type="RuleBase" id="RU362131"/>
    </source>
</evidence>
<evidence type="ECO:0000256" key="5">
    <source>
        <dbReference type="ARBA" id="ARBA00022801"/>
    </source>
</evidence>
<feature type="binding site" evidence="10">
    <location>
        <position position="276"/>
    </location>
    <ligand>
        <name>Mg(2+)</name>
        <dbReference type="ChEBI" id="CHEBI:18420"/>
        <label>1</label>
    </ligand>
</feature>
<evidence type="ECO:0000259" key="15">
    <source>
        <dbReference type="PROSITE" id="PS51999"/>
    </source>
</evidence>
<keyword evidence="10" id="KW-0464">Manganese</keyword>
<keyword evidence="13" id="KW-0234">DNA repair</keyword>
<evidence type="ECO:0000256" key="1">
    <source>
        <dbReference type="ARBA" id="ARBA00000493"/>
    </source>
</evidence>
<gene>
    <name evidence="17" type="ORF">BJG266_LOCUS8866</name>
    <name evidence="16" type="ORF">QVE165_LOCUS5747</name>
</gene>
<keyword evidence="18" id="KW-1185">Reference proteome</keyword>
<protein>
    <recommendedName>
        <fullName evidence="13">DNA-(apurinic or apyrimidinic site) endonuclease</fullName>
        <ecNumber evidence="13">3.1.-.-</ecNumber>
    </recommendedName>
</protein>
<dbReference type="EMBL" id="CAJNOI010000028">
    <property type="protein sequence ID" value="CAF0870414.1"/>
    <property type="molecule type" value="Genomic_DNA"/>
</dbReference>
<feature type="site" description="Important for catalytic activity" evidence="11">
    <location>
        <position position="250"/>
    </location>
</feature>
<organism evidence="17 19">
    <name type="scientific">Adineta steineri</name>
    <dbReference type="NCBI Taxonomy" id="433720"/>
    <lineage>
        <taxon>Eukaryota</taxon>
        <taxon>Metazoa</taxon>
        <taxon>Spiralia</taxon>
        <taxon>Gnathifera</taxon>
        <taxon>Rotifera</taxon>
        <taxon>Eurotatoria</taxon>
        <taxon>Bdelloidea</taxon>
        <taxon>Adinetida</taxon>
        <taxon>Adinetidae</taxon>
        <taxon>Adineta</taxon>
    </lineage>
</organism>
<evidence type="ECO:0000256" key="11">
    <source>
        <dbReference type="PIRSR" id="PIRSR604808-3"/>
    </source>
</evidence>
<evidence type="ECO:0000256" key="10">
    <source>
        <dbReference type="PIRSR" id="PIRSR604808-2"/>
    </source>
</evidence>
<reference evidence="17" key="1">
    <citation type="submission" date="2021-02" db="EMBL/GenBank/DDBJ databases">
        <authorList>
            <person name="Nowell W R."/>
        </authorList>
    </citation>
    <scope>NUCLEOTIDE SEQUENCE</scope>
</reference>
<feature type="active site" evidence="9">
    <location>
        <position position="137"/>
    </location>
</feature>
<dbReference type="NCBIfam" id="TIGR00633">
    <property type="entry name" value="xth"/>
    <property type="match status" value="1"/>
</dbReference>
<dbReference type="GO" id="GO:0008081">
    <property type="term" value="F:phosphoric diester hydrolase activity"/>
    <property type="evidence" value="ECO:0007669"/>
    <property type="project" value="TreeGrafter"/>
</dbReference>
<dbReference type="GO" id="GO:0008311">
    <property type="term" value="F:double-stranded DNA 3'-5' DNA exonuclease activity"/>
    <property type="evidence" value="ECO:0007669"/>
    <property type="project" value="UniProtKB-EC"/>
</dbReference>
<feature type="binding site" evidence="10">
    <location>
        <position position="180"/>
    </location>
    <ligand>
        <name>Mg(2+)</name>
        <dbReference type="ChEBI" id="CHEBI:18420"/>
        <label>1</label>
    </ligand>
</feature>
<accession>A0A813XGU3</accession>
<dbReference type="InterPro" id="IPR036691">
    <property type="entry name" value="Endo/exonu/phosph_ase_sf"/>
</dbReference>
<dbReference type="AlphaFoldDB" id="A0A813XGU3"/>
<comment type="catalytic activity">
    <reaction evidence="1">
        <text>Exonucleolytic cleavage in the 3'- to 5'-direction to yield nucleoside 5'-phosphates.</text>
        <dbReference type="EC" id="3.1.11.2"/>
    </reaction>
</comment>
<evidence type="ECO:0000313" key="18">
    <source>
        <dbReference type="Proteomes" id="UP000663832"/>
    </source>
</evidence>
<keyword evidence="8" id="KW-0539">Nucleus</keyword>
<feature type="active site" description="Proton acceptor" evidence="9">
    <location>
        <position position="277"/>
    </location>
</feature>
<dbReference type="PANTHER" id="PTHR22748:SF4">
    <property type="entry name" value="DNA-(APURINIC OR APYRIMIDINIC SITE) ENDONUCLEASE 2"/>
    <property type="match status" value="1"/>
</dbReference>
<evidence type="ECO:0000256" key="14">
    <source>
        <dbReference type="SAM" id="MobiDB-lite"/>
    </source>
</evidence>
<evidence type="ECO:0000256" key="12">
    <source>
        <dbReference type="PROSITE-ProRule" id="PRU01343"/>
    </source>
</evidence>
<name>A0A813XGU3_9BILA</name>
<dbReference type="Proteomes" id="UP000663832">
    <property type="component" value="Unassembled WGS sequence"/>
</dbReference>
<evidence type="ECO:0000313" key="16">
    <source>
        <dbReference type="EMBL" id="CAF0830365.1"/>
    </source>
</evidence>
<dbReference type="PANTHER" id="PTHR22748">
    <property type="entry name" value="AP ENDONUCLEASE"/>
    <property type="match status" value="1"/>
</dbReference>
<keyword evidence="5" id="KW-0378">Hydrolase</keyword>
<feature type="binding site" evidence="10">
    <location>
        <position position="277"/>
    </location>
    <ligand>
        <name>Mg(2+)</name>
        <dbReference type="ChEBI" id="CHEBI:18420"/>
        <label>1</label>
    </ligand>
</feature>
<dbReference type="Proteomes" id="UP000663877">
    <property type="component" value="Unassembled WGS sequence"/>
</dbReference>
<dbReference type="PROSITE" id="PS51999">
    <property type="entry name" value="ZF_GRF"/>
    <property type="match status" value="1"/>
</dbReference>
<evidence type="ECO:0000256" key="6">
    <source>
        <dbReference type="ARBA" id="ARBA00022833"/>
    </source>
</evidence>
<dbReference type="InterPro" id="IPR005135">
    <property type="entry name" value="Endo/exonuclease/phosphatase"/>
</dbReference>
<keyword evidence="13" id="KW-0227">DNA damage</keyword>
<dbReference type="GO" id="GO:0006284">
    <property type="term" value="P:base-excision repair"/>
    <property type="evidence" value="ECO:0007669"/>
    <property type="project" value="TreeGrafter"/>
</dbReference>
<feature type="binding site" evidence="10">
    <location>
        <position position="34"/>
    </location>
    <ligand>
        <name>Mg(2+)</name>
        <dbReference type="ChEBI" id="CHEBI:18420"/>
        <label>1</label>
    </ligand>
</feature>
<feature type="active site" description="Proton donor/acceptor" evidence="9">
    <location>
        <position position="178"/>
    </location>
</feature>
<evidence type="ECO:0000256" key="8">
    <source>
        <dbReference type="ARBA" id="ARBA00023242"/>
    </source>
</evidence>
<keyword evidence="3 10" id="KW-0479">Metal-binding</keyword>
<evidence type="ECO:0000313" key="19">
    <source>
        <dbReference type="Proteomes" id="UP000663877"/>
    </source>
</evidence>
<feature type="compositionally biased region" description="Polar residues" evidence="14">
    <location>
        <begin position="392"/>
        <end position="405"/>
    </location>
</feature>
<evidence type="ECO:0000313" key="17">
    <source>
        <dbReference type="EMBL" id="CAF0870414.1"/>
    </source>
</evidence>
<dbReference type="OrthoDB" id="391817at2759"/>
<evidence type="ECO:0000256" key="2">
    <source>
        <dbReference type="ARBA" id="ARBA00007092"/>
    </source>
</evidence>
<evidence type="ECO:0000256" key="3">
    <source>
        <dbReference type="ARBA" id="ARBA00022723"/>
    </source>
</evidence>
<dbReference type="EMBL" id="CAJNOM010000023">
    <property type="protein sequence ID" value="CAF0830365.1"/>
    <property type="molecule type" value="Genomic_DNA"/>
</dbReference>
<keyword evidence="4 12" id="KW-0863">Zinc-finger</keyword>
<feature type="binding site" evidence="10">
    <location>
        <position position="7"/>
    </location>
    <ligand>
        <name>Mg(2+)</name>
        <dbReference type="ChEBI" id="CHEBI:18420"/>
        <label>1</label>
    </ligand>
</feature>
<evidence type="ECO:0000256" key="9">
    <source>
        <dbReference type="PIRSR" id="PIRSR604808-1"/>
    </source>
</evidence>
<proteinExistence type="inferred from homology"/>
<feature type="binding site" evidence="10">
    <location>
        <position position="178"/>
    </location>
    <ligand>
        <name>Mg(2+)</name>
        <dbReference type="ChEBI" id="CHEBI:18420"/>
        <label>1</label>
    </ligand>
</feature>
<evidence type="ECO:0000256" key="4">
    <source>
        <dbReference type="ARBA" id="ARBA00022771"/>
    </source>
</evidence>
<dbReference type="GO" id="GO:0005634">
    <property type="term" value="C:nucleus"/>
    <property type="evidence" value="ECO:0007669"/>
    <property type="project" value="TreeGrafter"/>
</dbReference>
<dbReference type="EC" id="3.1.-.-" evidence="13"/>
<keyword evidence="7 10" id="KW-0460">Magnesium</keyword>
<dbReference type="GO" id="GO:0003906">
    <property type="term" value="F:DNA-(apurinic or apyrimidinic site) endonuclease activity"/>
    <property type="evidence" value="ECO:0007669"/>
    <property type="project" value="TreeGrafter"/>
</dbReference>
<dbReference type="Gene3D" id="3.60.10.10">
    <property type="entry name" value="Endonuclease/exonuclease/phosphatase"/>
    <property type="match status" value="1"/>
</dbReference>
<dbReference type="SUPFAM" id="SSF56219">
    <property type="entry name" value="DNase I-like"/>
    <property type="match status" value="1"/>
</dbReference>
<feature type="region of interest" description="Disordered" evidence="14">
    <location>
        <begin position="387"/>
        <end position="409"/>
    </location>
</feature>
<comment type="caution">
    <text evidence="17">The sequence shown here is derived from an EMBL/GenBank/DDBJ whole genome shotgun (WGS) entry which is preliminary data.</text>
</comment>
<feature type="site" description="Interaction with DNA substrate" evidence="11">
    <location>
        <position position="277"/>
    </location>
</feature>
<comment type="cofactor">
    <cofactor evidence="10 13">
        <name>Mg(2+)</name>
        <dbReference type="ChEBI" id="CHEBI:18420"/>
    </cofactor>
    <cofactor evidence="10 13">
        <name>Mn(2+)</name>
        <dbReference type="ChEBI" id="CHEBI:29035"/>
    </cofactor>
    <text evidence="10 13">Probably binds two magnesium or manganese ions per subunit.</text>
</comment>
<keyword evidence="6" id="KW-0862">Zinc</keyword>
<feature type="site" description="Transition state stabilizer" evidence="11">
    <location>
        <position position="180"/>
    </location>
</feature>
<dbReference type="PROSITE" id="PS51435">
    <property type="entry name" value="AP_NUCLEASE_F1_4"/>
    <property type="match status" value="1"/>
</dbReference>
<dbReference type="Pfam" id="PF03372">
    <property type="entry name" value="Exo_endo_phos"/>
    <property type="match status" value="1"/>
</dbReference>